<sequence length="134" mass="14250">MPANRAVAALCLLAYLAGPALACVSDPDAQRMTPETEAAPEVYAILGPSVVSQPTGLELVVCPWNSGAVSSVDVDAWMPSHQHGMNYEPDIEALGNGRFAITNMVYHMPGPWELTVTVRAGAERASYVLDMPIP</sequence>
<feature type="chain" id="PRO_5046154482" description="YtkA-like domain-containing protein" evidence="1">
    <location>
        <begin position="23"/>
        <end position="134"/>
    </location>
</feature>
<evidence type="ECO:0000256" key="1">
    <source>
        <dbReference type="SAM" id="SignalP"/>
    </source>
</evidence>
<accession>A0ABT4VPH4</accession>
<feature type="signal peptide" evidence="1">
    <location>
        <begin position="1"/>
        <end position="22"/>
    </location>
</feature>
<keyword evidence="1" id="KW-0732">Signal</keyword>
<dbReference type="RefSeq" id="WP_271090375.1">
    <property type="nucleotide sequence ID" value="NZ_JAPJZH010000008.1"/>
</dbReference>
<evidence type="ECO:0000313" key="2">
    <source>
        <dbReference type="EMBL" id="MDA4846605.1"/>
    </source>
</evidence>
<evidence type="ECO:0008006" key="4">
    <source>
        <dbReference type="Google" id="ProtNLM"/>
    </source>
</evidence>
<keyword evidence="3" id="KW-1185">Reference proteome</keyword>
<dbReference type="EMBL" id="JAPJZH010000008">
    <property type="protein sequence ID" value="MDA4846605.1"/>
    <property type="molecule type" value="Genomic_DNA"/>
</dbReference>
<protein>
    <recommendedName>
        <fullName evidence="4">YtkA-like domain-containing protein</fullName>
    </recommendedName>
</protein>
<evidence type="ECO:0000313" key="3">
    <source>
        <dbReference type="Proteomes" id="UP001148313"/>
    </source>
</evidence>
<name>A0ABT4VPH4_9HYPH</name>
<gene>
    <name evidence="2" type="ORF">OOZ53_14670</name>
</gene>
<comment type="caution">
    <text evidence="2">The sequence shown here is derived from an EMBL/GenBank/DDBJ whole genome shotgun (WGS) entry which is preliminary data.</text>
</comment>
<reference evidence="2" key="1">
    <citation type="submission" date="2022-11" db="EMBL/GenBank/DDBJ databases">
        <title>Hoeflea poritis sp. nov., isolated from scleractinian coral Porites lutea.</title>
        <authorList>
            <person name="Zhang G."/>
            <person name="Wei Q."/>
            <person name="Cai L."/>
        </authorList>
    </citation>
    <scope>NUCLEOTIDE SEQUENCE</scope>
    <source>
        <strain evidence="2">E7-10</strain>
    </source>
</reference>
<dbReference type="Proteomes" id="UP001148313">
    <property type="component" value="Unassembled WGS sequence"/>
</dbReference>
<organism evidence="2 3">
    <name type="scientific">Hoeflea poritis</name>
    <dbReference type="NCBI Taxonomy" id="2993659"/>
    <lineage>
        <taxon>Bacteria</taxon>
        <taxon>Pseudomonadati</taxon>
        <taxon>Pseudomonadota</taxon>
        <taxon>Alphaproteobacteria</taxon>
        <taxon>Hyphomicrobiales</taxon>
        <taxon>Rhizobiaceae</taxon>
        <taxon>Hoeflea</taxon>
    </lineage>
</organism>
<proteinExistence type="predicted"/>